<dbReference type="Gene3D" id="3.40.50.1820">
    <property type="entry name" value="alpha/beta hydrolase"/>
    <property type="match status" value="1"/>
</dbReference>
<dbReference type="Proteomes" id="UP001183629">
    <property type="component" value="Unassembled WGS sequence"/>
</dbReference>
<name>A0AAE3ZZK6_9ACTN</name>
<sequence length="295" mass="31279">MPVPSPLPTVEGITHHTADINGATLHYVSAGTAGSPILLVHGWPESWWAFRAVIPLLAATHRVVAVDLRGFGDSSGGNGDHDAATMAEDLHQLVAHLGAGPVHVTCQDISGGPVFQFAATHPGDVRSLTAVETTLPGYGMEMLADVANGGSWHVGFLATTGIPDRLLAGRERTMVEWAVSMMATVPGAVTDADIDEFTRTYTHPGGWRGTEGLYRSALDDDGRTRALAESRPLTVPVLAIDGSNAPFTERTMRQVTRGDVTAVHIPGVGHLVAQEAPEAFASTVRTFVDRVDRTR</sequence>
<keyword evidence="1" id="KW-0378">Hydrolase</keyword>
<dbReference type="InterPro" id="IPR029058">
    <property type="entry name" value="AB_hydrolase_fold"/>
</dbReference>
<dbReference type="AlphaFoldDB" id="A0AAE3ZZK6"/>
<proteinExistence type="predicted"/>
<comment type="caution">
    <text evidence="3">The sequence shown here is derived from an EMBL/GenBank/DDBJ whole genome shotgun (WGS) entry which is preliminary data.</text>
</comment>
<dbReference type="GO" id="GO:0016787">
    <property type="term" value="F:hydrolase activity"/>
    <property type="evidence" value="ECO:0007669"/>
    <property type="project" value="UniProtKB-KW"/>
</dbReference>
<dbReference type="InterPro" id="IPR000073">
    <property type="entry name" value="AB_hydrolase_1"/>
</dbReference>
<evidence type="ECO:0000313" key="4">
    <source>
        <dbReference type="Proteomes" id="UP001183629"/>
    </source>
</evidence>
<organism evidence="3 4">
    <name type="scientific">Catenuloplanes niger</name>
    <dbReference type="NCBI Taxonomy" id="587534"/>
    <lineage>
        <taxon>Bacteria</taxon>
        <taxon>Bacillati</taxon>
        <taxon>Actinomycetota</taxon>
        <taxon>Actinomycetes</taxon>
        <taxon>Micromonosporales</taxon>
        <taxon>Micromonosporaceae</taxon>
        <taxon>Catenuloplanes</taxon>
    </lineage>
</organism>
<reference evidence="3 4" key="1">
    <citation type="submission" date="2023-07" db="EMBL/GenBank/DDBJ databases">
        <title>Sequencing the genomes of 1000 actinobacteria strains.</title>
        <authorList>
            <person name="Klenk H.-P."/>
        </authorList>
    </citation>
    <scope>NUCLEOTIDE SEQUENCE [LARGE SCALE GENOMIC DNA]</scope>
    <source>
        <strain evidence="3 4">DSM 44711</strain>
    </source>
</reference>
<feature type="domain" description="AB hydrolase-1" evidence="2">
    <location>
        <begin position="36"/>
        <end position="156"/>
    </location>
</feature>
<dbReference type="PRINTS" id="PR00412">
    <property type="entry name" value="EPOXHYDRLASE"/>
</dbReference>
<dbReference type="EMBL" id="JAVDYC010000001">
    <property type="protein sequence ID" value="MDR7327726.1"/>
    <property type="molecule type" value="Genomic_DNA"/>
</dbReference>
<dbReference type="Pfam" id="PF00561">
    <property type="entry name" value="Abhydrolase_1"/>
    <property type="match status" value="1"/>
</dbReference>
<gene>
    <name evidence="3" type="ORF">J2S44_007976</name>
</gene>
<keyword evidence="4" id="KW-1185">Reference proteome</keyword>
<dbReference type="RefSeq" id="WP_310428286.1">
    <property type="nucleotide sequence ID" value="NZ_JAVDYC010000001.1"/>
</dbReference>
<dbReference type="InterPro" id="IPR000639">
    <property type="entry name" value="Epox_hydrolase-like"/>
</dbReference>
<dbReference type="PANTHER" id="PTHR43329">
    <property type="entry name" value="EPOXIDE HYDROLASE"/>
    <property type="match status" value="1"/>
</dbReference>
<accession>A0AAE3ZZK6</accession>
<evidence type="ECO:0000259" key="2">
    <source>
        <dbReference type="Pfam" id="PF00561"/>
    </source>
</evidence>
<protein>
    <submittedName>
        <fullName evidence="3">Pimeloyl-ACP methyl ester carboxylesterase</fullName>
    </submittedName>
</protein>
<dbReference type="SUPFAM" id="SSF53474">
    <property type="entry name" value="alpha/beta-Hydrolases"/>
    <property type="match status" value="1"/>
</dbReference>
<evidence type="ECO:0000313" key="3">
    <source>
        <dbReference type="EMBL" id="MDR7327726.1"/>
    </source>
</evidence>
<evidence type="ECO:0000256" key="1">
    <source>
        <dbReference type="ARBA" id="ARBA00022801"/>
    </source>
</evidence>